<feature type="domain" description="Alcohol dehydrogenase-like N-terminal" evidence="7">
    <location>
        <begin position="26"/>
        <end position="127"/>
    </location>
</feature>
<feature type="domain" description="Alcohol dehydrogenase-like C-terminal" evidence="6">
    <location>
        <begin position="179"/>
        <end position="296"/>
    </location>
</feature>
<evidence type="ECO:0000256" key="5">
    <source>
        <dbReference type="RuleBase" id="RU361277"/>
    </source>
</evidence>
<sequence length="345" mass="35474">MRAVVFNAAFDVSVEEVPDPEIVASTDAIVRVVATCICGSDLWYYRGVTDRRPGSRIGHEFIGIVEAVGTDVGAVAVGDFVIAPFMYSDGTCPHCRHGITSSCLHGGFWGAHGVDGGQGEFVRVPLADGTLVVVPGGRPDDALIPHLLALSDVCSTGHHAAVGAGVLPGMTVAVVGDGAVGLSGVLAARRLGATRIIALSRNPARQAVATEFGATDLVEVRGQDAVGAVLELTGGLGADATLECVGTGEAMNTAFAIARPGSRVGFVGVPHEVEFPINIAFDNNVGLGGGLAPARAYLPELLAAVLDGSLRPGRVFDLEVAFEDLPEGYAAMDERRAIKAMARLA</sequence>
<evidence type="ECO:0000313" key="8">
    <source>
        <dbReference type="EMBL" id="MCS5719125.1"/>
    </source>
</evidence>
<accession>A0ABT2GSC8</accession>
<dbReference type="Gene3D" id="3.90.180.10">
    <property type="entry name" value="Medium-chain alcohol dehydrogenases, catalytic domain"/>
    <property type="match status" value="1"/>
</dbReference>
<dbReference type="InterPro" id="IPR011032">
    <property type="entry name" value="GroES-like_sf"/>
</dbReference>
<dbReference type="SUPFAM" id="SSF50129">
    <property type="entry name" value="GroES-like"/>
    <property type="match status" value="1"/>
</dbReference>
<gene>
    <name evidence="8" type="ORF">N1027_13375</name>
</gene>
<evidence type="ECO:0000259" key="7">
    <source>
        <dbReference type="Pfam" id="PF08240"/>
    </source>
</evidence>
<comment type="cofactor">
    <cofactor evidence="1 5">
        <name>Zn(2+)</name>
        <dbReference type="ChEBI" id="CHEBI:29105"/>
    </cofactor>
</comment>
<dbReference type="PANTHER" id="PTHR42813">
    <property type="entry name" value="ZINC-TYPE ALCOHOL DEHYDROGENASE-LIKE"/>
    <property type="match status" value="1"/>
</dbReference>
<name>A0ABT2GSC8_9MICO</name>
<dbReference type="PROSITE" id="PS00059">
    <property type="entry name" value="ADH_ZINC"/>
    <property type="match status" value="1"/>
</dbReference>
<dbReference type="InterPro" id="IPR013154">
    <property type="entry name" value="ADH-like_N"/>
</dbReference>
<comment type="caution">
    <text evidence="8">The sequence shown here is derived from an EMBL/GenBank/DDBJ whole genome shotgun (WGS) entry which is preliminary data.</text>
</comment>
<reference evidence="8" key="1">
    <citation type="submission" date="2022-08" db="EMBL/GenBank/DDBJ databases">
        <authorList>
            <person name="Deng Y."/>
            <person name="Han X.-F."/>
            <person name="Zhang Y.-Q."/>
        </authorList>
    </citation>
    <scope>NUCLEOTIDE SEQUENCE</scope>
    <source>
        <strain evidence="8">CPCC 205763</strain>
    </source>
</reference>
<evidence type="ECO:0000256" key="1">
    <source>
        <dbReference type="ARBA" id="ARBA00001947"/>
    </source>
</evidence>
<comment type="similarity">
    <text evidence="5">Belongs to the zinc-containing alcohol dehydrogenase family.</text>
</comment>
<dbReference type="SUPFAM" id="SSF51735">
    <property type="entry name" value="NAD(P)-binding Rossmann-fold domains"/>
    <property type="match status" value="1"/>
</dbReference>
<dbReference type="InterPro" id="IPR013149">
    <property type="entry name" value="ADH-like_C"/>
</dbReference>
<keyword evidence="9" id="KW-1185">Reference proteome</keyword>
<evidence type="ECO:0000313" key="9">
    <source>
        <dbReference type="Proteomes" id="UP001165584"/>
    </source>
</evidence>
<evidence type="ECO:0000256" key="2">
    <source>
        <dbReference type="ARBA" id="ARBA00022723"/>
    </source>
</evidence>
<organism evidence="8 9">
    <name type="scientific">Herbiconiux aconitum</name>
    <dbReference type="NCBI Taxonomy" id="2970913"/>
    <lineage>
        <taxon>Bacteria</taxon>
        <taxon>Bacillati</taxon>
        <taxon>Actinomycetota</taxon>
        <taxon>Actinomycetes</taxon>
        <taxon>Micrococcales</taxon>
        <taxon>Microbacteriaceae</taxon>
        <taxon>Herbiconiux</taxon>
    </lineage>
</organism>
<keyword evidence="2 5" id="KW-0479">Metal-binding</keyword>
<evidence type="ECO:0000256" key="3">
    <source>
        <dbReference type="ARBA" id="ARBA00022833"/>
    </source>
</evidence>
<dbReference type="Gene3D" id="3.40.50.720">
    <property type="entry name" value="NAD(P)-binding Rossmann-like Domain"/>
    <property type="match status" value="1"/>
</dbReference>
<protein>
    <submittedName>
        <fullName evidence="8">Zinc-dependent alcohol dehydrogenase family protein</fullName>
    </submittedName>
</protein>
<proteinExistence type="inferred from homology"/>
<dbReference type="PANTHER" id="PTHR42813:SF2">
    <property type="entry name" value="DEHYDROGENASE, ZINC-CONTAINING, PUTATIVE (AFU_ORTHOLOGUE AFUA_2G02810)-RELATED"/>
    <property type="match status" value="1"/>
</dbReference>
<keyword evidence="4" id="KW-0560">Oxidoreductase</keyword>
<dbReference type="RefSeq" id="WP_259508633.1">
    <property type="nucleotide sequence ID" value="NZ_JANLCM010000002.1"/>
</dbReference>
<evidence type="ECO:0000259" key="6">
    <source>
        <dbReference type="Pfam" id="PF00107"/>
    </source>
</evidence>
<keyword evidence="3 5" id="KW-0862">Zinc</keyword>
<dbReference type="InterPro" id="IPR002328">
    <property type="entry name" value="ADH_Zn_CS"/>
</dbReference>
<dbReference type="Proteomes" id="UP001165584">
    <property type="component" value="Unassembled WGS sequence"/>
</dbReference>
<dbReference type="CDD" id="cd08287">
    <property type="entry name" value="FDH_like_ADH3"/>
    <property type="match status" value="1"/>
</dbReference>
<evidence type="ECO:0000256" key="4">
    <source>
        <dbReference type="ARBA" id="ARBA00023002"/>
    </source>
</evidence>
<dbReference type="Pfam" id="PF00107">
    <property type="entry name" value="ADH_zinc_N"/>
    <property type="match status" value="1"/>
</dbReference>
<dbReference type="EMBL" id="JANLCM010000002">
    <property type="protein sequence ID" value="MCS5719125.1"/>
    <property type="molecule type" value="Genomic_DNA"/>
</dbReference>
<dbReference type="Pfam" id="PF08240">
    <property type="entry name" value="ADH_N"/>
    <property type="match status" value="1"/>
</dbReference>
<dbReference type="InterPro" id="IPR036291">
    <property type="entry name" value="NAD(P)-bd_dom_sf"/>
</dbReference>